<dbReference type="Proteomes" id="UP001500212">
    <property type="component" value="Unassembled WGS sequence"/>
</dbReference>
<dbReference type="InterPro" id="IPR011042">
    <property type="entry name" value="6-blade_b-propeller_TolB-like"/>
</dbReference>
<proteinExistence type="predicted"/>
<evidence type="ECO:0000313" key="2">
    <source>
        <dbReference type="Proteomes" id="UP001500212"/>
    </source>
</evidence>
<comment type="caution">
    <text evidence="1">The sequence shown here is derived from an EMBL/GenBank/DDBJ whole genome shotgun (WGS) entry which is preliminary data.</text>
</comment>
<gene>
    <name evidence="1" type="ORF">GCM10023195_87460</name>
</gene>
<keyword evidence="2" id="KW-1185">Reference proteome</keyword>
<organism evidence="1 2">
    <name type="scientific">Actinoallomurus liliacearum</name>
    <dbReference type="NCBI Taxonomy" id="1080073"/>
    <lineage>
        <taxon>Bacteria</taxon>
        <taxon>Bacillati</taxon>
        <taxon>Actinomycetota</taxon>
        <taxon>Actinomycetes</taxon>
        <taxon>Streptosporangiales</taxon>
        <taxon>Thermomonosporaceae</taxon>
        <taxon>Actinoallomurus</taxon>
    </lineage>
</organism>
<reference evidence="2" key="1">
    <citation type="journal article" date="2019" name="Int. J. Syst. Evol. Microbiol.">
        <title>The Global Catalogue of Microorganisms (GCM) 10K type strain sequencing project: providing services to taxonomists for standard genome sequencing and annotation.</title>
        <authorList>
            <consortium name="The Broad Institute Genomics Platform"/>
            <consortium name="The Broad Institute Genome Sequencing Center for Infectious Disease"/>
            <person name="Wu L."/>
            <person name="Ma J."/>
        </authorList>
    </citation>
    <scope>NUCLEOTIDE SEQUENCE [LARGE SCALE GENOMIC DNA]</scope>
    <source>
        <strain evidence="2">JCM 17938</strain>
    </source>
</reference>
<accession>A0ABP8U1T0</accession>
<sequence>MSMGRFVTIGGRNDGSVPQELVVHHAAPDGHPVHVAPPPGETWDATVAVRGDTIAATTHSIDDPATPPRLYTITEARGVRPVPLPPIRHGRAIDLAISPDGADIFLVLDAGDTERDEYLLVAPASGDGPVRVWPLDPAAHVLGISAGPDRDLAMLTVGAAGRPQHRRVVRSRTPTSGTLLVEDGDHGIHQLRAAEISADGSRLALAYTGDEGATVSVAVLSVDGGPLRVLWQRPCSWGDPDEVRLSFDRTGQHLLLSYGEVIAVAVTDATHHVLTRAAENRWQRAAW</sequence>
<dbReference type="EMBL" id="BAABHJ010000041">
    <property type="protein sequence ID" value="GAA4619359.1"/>
    <property type="molecule type" value="Genomic_DNA"/>
</dbReference>
<name>A0ABP8U1T0_9ACTN</name>
<protein>
    <recommendedName>
        <fullName evidence="3">Lipoprotein LpqB beta-propeller domain-containing protein</fullName>
    </recommendedName>
</protein>
<dbReference type="Gene3D" id="2.120.10.30">
    <property type="entry name" value="TolB, C-terminal domain"/>
    <property type="match status" value="1"/>
</dbReference>
<evidence type="ECO:0008006" key="3">
    <source>
        <dbReference type="Google" id="ProtNLM"/>
    </source>
</evidence>
<dbReference type="SUPFAM" id="SSF82171">
    <property type="entry name" value="DPP6 N-terminal domain-like"/>
    <property type="match status" value="1"/>
</dbReference>
<evidence type="ECO:0000313" key="1">
    <source>
        <dbReference type="EMBL" id="GAA4619359.1"/>
    </source>
</evidence>